<dbReference type="Proteomes" id="UP000092993">
    <property type="component" value="Unassembled WGS sequence"/>
</dbReference>
<proteinExistence type="predicted"/>
<feature type="compositionally biased region" description="Acidic residues" evidence="1">
    <location>
        <begin position="26"/>
        <end position="37"/>
    </location>
</feature>
<dbReference type="EMBL" id="LUGG01000025">
    <property type="protein sequence ID" value="OBZ67036.1"/>
    <property type="molecule type" value="Genomic_DNA"/>
</dbReference>
<comment type="caution">
    <text evidence="2">The sequence shown here is derived from an EMBL/GenBank/DDBJ whole genome shotgun (WGS) entry which is preliminary data.</text>
</comment>
<reference evidence="2 3" key="1">
    <citation type="submission" date="2016-03" db="EMBL/GenBank/DDBJ databases">
        <title>Whole genome sequencing of Grifola frondosa 9006-11.</title>
        <authorList>
            <person name="Min B."/>
            <person name="Park H."/>
            <person name="Kim J.-G."/>
            <person name="Cho H."/>
            <person name="Oh Y.-L."/>
            <person name="Kong W.-S."/>
            <person name="Choi I.-G."/>
        </authorList>
    </citation>
    <scope>NUCLEOTIDE SEQUENCE [LARGE SCALE GENOMIC DNA]</scope>
    <source>
        <strain evidence="2 3">9006-11</strain>
    </source>
</reference>
<organism evidence="2 3">
    <name type="scientific">Grifola frondosa</name>
    <name type="common">Maitake</name>
    <name type="synonym">Polyporus frondosus</name>
    <dbReference type="NCBI Taxonomy" id="5627"/>
    <lineage>
        <taxon>Eukaryota</taxon>
        <taxon>Fungi</taxon>
        <taxon>Dikarya</taxon>
        <taxon>Basidiomycota</taxon>
        <taxon>Agaricomycotina</taxon>
        <taxon>Agaricomycetes</taxon>
        <taxon>Polyporales</taxon>
        <taxon>Grifolaceae</taxon>
        <taxon>Grifola</taxon>
    </lineage>
</organism>
<evidence type="ECO:0000256" key="1">
    <source>
        <dbReference type="SAM" id="MobiDB-lite"/>
    </source>
</evidence>
<accession>A0A1C7LSA0</accession>
<dbReference type="AlphaFoldDB" id="A0A1C7LSA0"/>
<keyword evidence="3" id="KW-1185">Reference proteome</keyword>
<evidence type="ECO:0000313" key="3">
    <source>
        <dbReference type="Proteomes" id="UP000092993"/>
    </source>
</evidence>
<name>A0A1C7LSA0_GRIFR</name>
<evidence type="ECO:0000313" key="2">
    <source>
        <dbReference type="EMBL" id="OBZ67036.1"/>
    </source>
</evidence>
<feature type="region of interest" description="Disordered" evidence="1">
    <location>
        <begin position="26"/>
        <end position="50"/>
    </location>
</feature>
<protein>
    <submittedName>
        <fullName evidence="2">Uncharacterized protein</fullName>
    </submittedName>
</protein>
<gene>
    <name evidence="2" type="ORF">A0H81_12792</name>
</gene>
<sequence>MGSAPTTYQESSECCDGYVDCRGLIEEEDDEMDEDESDRGHERPQSRFAQRMSDDDPLILFVSLCIRLRRKCSIYPYIRTL</sequence>